<dbReference type="Proteomes" id="UP001180531">
    <property type="component" value="Unassembled WGS sequence"/>
</dbReference>
<evidence type="ECO:0000313" key="1">
    <source>
        <dbReference type="EMBL" id="MDT0453784.1"/>
    </source>
</evidence>
<name>A0ABU2SZI3_9ACTN</name>
<comment type="caution">
    <text evidence="1">The sequence shown here is derived from an EMBL/GenBank/DDBJ whole genome shotgun (WGS) entry which is preliminary data.</text>
</comment>
<protein>
    <submittedName>
        <fullName evidence="1">Uncharacterized protein</fullName>
    </submittedName>
</protein>
<dbReference type="RefSeq" id="WP_311615977.1">
    <property type="nucleotide sequence ID" value="NZ_JAVRFI010000036.1"/>
</dbReference>
<accession>A0ABU2SZI3</accession>
<reference evidence="1" key="1">
    <citation type="submission" date="2024-05" db="EMBL/GenBank/DDBJ databases">
        <title>30 novel species of actinomycetes from the DSMZ collection.</title>
        <authorList>
            <person name="Nouioui I."/>
        </authorList>
    </citation>
    <scope>NUCLEOTIDE SEQUENCE</scope>
    <source>
        <strain evidence="1">DSM 40473</strain>
    </source>
</reference>
<evidence type="ECO:0000313" key="2">
    <source>
        <dbReference type="Proteomes" id="UP001180531"/>
    </source>
</evidence>
<proteinExistence type="predicted"/>
<organism evidence="1 2">
    <name type="scientific">Streptomyces hesseae</name>
    <dbReference type="NCBI Taxonomy" id="3075519"/>
    <lineage>
        <taxon>Bacteria</taxon>
        <taxon>Bacillati</taxon>
        <taxon>Actinomycetota</taxon>
        <taxon>Actinomycetes</taxon>
        <taxon>Kitasatosporales</taxon>
        <taxon>Streptomycetaceae</taxon>
        <taxon>Streptomyces</taxon>
    </lineage>
</organism>
<gene>
    <name evidence="1" type="ORF">RM609_32605</name>
</gene>
<sequence>MTALTERCLSAILRPRCTRYGPPRLAEHLAATVRARVLIDPTTWRPLII</sequence>
<keyword evidence="2" id="KW-1185">Reference proteome</keyword>
<dbReference type="EMBL" id="JAVRFI010000036">
    <property type="protein sequence ID" value="MDT0453784.1"/>
    <property type="molecule type" value="Genomic_DNA"/>
</dbReference>